<evidence type="ECO:0000256" key="6">
    <source>
        <dbReference type="ARBA" id="ARBA00022769"/>
    </source>
</evidence>
<keyword evidence="2" id="KW-0963">Cytoplasm</keyword>
<dbReference type="HOGENOM" id="CLU_266563_0_0_6"/>
<evidence type="ECO:0000313" key="15">
    <source>
        <dbReference type="EMBL" id="EIJ43565.1"/>
    </source>
</evidence>
<dbReference type="PANTHER" id="PTHR43152:SF3">
    <property type="entry name" value="UVRABC SYSTEM PROTEIN A"/>
    <property type="match status" value="1"/>
</dbReference>
<dbReference type="GO" id="GO:0016887">
    <property type="term" value="F:ATP hydrolysis activity"/>
    <property type="evidence" value="ECO:0007669"/>
    <property type="project" value="InterPro"/>
</dbReference>
<feature type="domain" description="ABC transporter" evidence="14">
    <location>
        <begin position="555"/>
        <end position="873"/>
    </location>
</feature>
<comment type="subcellular location">
    <subcellularLocation>
        <location evidence="1">Cytoplasm</location>
    </subcellularLocation>
</comment>
<accession>I3CIX2</accession>
<evidence type="ECO:0000256" key="13">
    <source>
        <dbReference type="ARBA" id="ARBA00042156"/>
    </source>
</evidence>
<evidence type="ECO:0000256" key="7">
    <source>
        <dbReference type="ARBA" id="ARBA00022840"/>
    </source>
</evidence>
<dbReference type="Gene3D" id="3.40.50.300">
    <property type="entry name" value="P-loop containing nucleotide triphosphate hydrolases"/>
    <property type="match status" value="3"/>
</dbReference>
<dbReference type="STRING" id="395493.BegalDRAFT_2724"/>
<dbReference type="GO" id="GO:0003677">
    <property type="term" value="F:DNA binding"/>
    <property type="evidence" value="ECO:0007669"/>
    <property type="project" value="UniProtKB-KW"/>
</dbReference>
<keyword evidence="9" id="KW-0238">DNA-binding</keyword>
<dbReference type="Gene3D" id="1.20.1580.10">
    <property type="entry name" value="ABC transporter ATPase like domain"/>
    <property type="match status" value="1"/>
</dbReference>
<keyword evidence="6" id="KW-0228">DNA excision</keyword>
<reference evidence="15 16" key="1">
    <citation type="submission" date="2011-11" db="EMBL/GenBank/DDBJ databases">
        <title>Improved High-Quality Draft sequence of Beggiatoa alba B18lD.</title>
        <authorList>
            <consortium name="US DOE Joint Genome Institute"/>
            <person name="Lucas S."/>
            <person name="Han J."/>
            <person name="Lapidus A."/>
            <person name="Cheng J.-F."/>
            <person name="Goodwin L."/>
            <person name="Pitluck S."/>
            <person name="Peters L."/>
            <person name="Mikhailova N."/>
            <person name="Held B."/>
            <person name="Detter J.C."/>
            <person name="Han C."/>
            <person name="Tapia R."/>
            <person name="Land M."/>
            <person name="Hauser L."/>
            <person name="Kyrpides N."/>
            <person name="Ivanova N."/>
            <person name="Pagani I."/>
            <person name="Samuel K."/>
            <person name="Teske A."/>
            <person name="Mueller J."/>
            <person name="Woyke T."/>
        </authorList>
    </citation>
    <scope>NUCLEOTIDE SEQUENCE [LARGE SCALE GENOMIC DNA]</scope>
    <source>
        <strain evidence="15 16">B18LD</strain>
    </source>
</reference>
<gene>
    <name evidence="15" type="ORF">BegalDRAFT_2724</name>
</gene>
<keyword evidence="8" id="KW-0267">Excision nuclease</keyword>
<dbReference type="eggNOG" id="COG0178">
    <property type="taxonomic scope" value="Bacteria"/>
</dbReference>
<dbReference type="Proteomes" id="UP000005744">
    <property type="component" value="Unassembled WGS sequence"/>
</dbReference>
<protein>
    <recommendedName>
        <fullName evidence="12">UvrABC system protein A</fullName>
    </recommendedName>
    <alternativeName>
        <fullName evidence="13">Excinuclease ABC subunit A</fullName>
    </alternativeName>
</protein>
<dbReference type="InterPro" id="IPR027417">
    <property type="entry name" value="P-loop_NTPase"/>
</dbReference>
<evidence type="ECO:0000313" key="16">
    <source>
        <dbReference type="Proteomes" id="UP000005744"/>
    </source>
</evidence>
<evidence type="ECO:0000256" key="8">
    <source>
        <dbReference type="ARBA" id="ARBA00022881"/>
    </source>
</evidence>
<evidence type="ECO:0000256" key="5">
    <source>
        <dbReference type="ARBA" id="ARBA00022763"/>
    </source>
</evidence>
<dbReference type="Pfam" id="PF00005">
    <property type="entry name" value="ABC_tran"/>
    <property type="match status" value="1"/>
</dbReference>
<keyword evidence="4" id="KW-0547">Nucleotide-binding</keyword>
<organism evidence="15 16">
    <name type="scientific">Beggiatoa alba B18LD</name>
    <dbReference type="NCBI Taxonomy" id="395493"/>
    <lineage>
        <taxon>Bacteria</taxon>
        <taxon>Pseudomonadati</taxon>
        <taxon>Pseudomonadota</taxon>
        <taxon>Gammaproteobacteria</taxon>
        <taxon>Thiotrichales</taxon>
        <taxon>Thiotrichaceae</taxon>
        <taxon>Beggiatoa</taxon>
    </lineage>
</organism>
<dbReference type="GO" id="GO:0006281">
    <property type="term" value="P:DNA repair"/>
    <property type="evidence" value="ECO:0007669"/>
    <property type="project" value="UniProtKB-KW"/>
</dbReference>
<keyword evidence="5" id="KW-0227">DNA damage</keyword>
<keyword evidence="7" id="KW-0067">ATP-binding</keyword>
<evidence type="ECO:0000256" key="9">
    <source>
        <dbReference type="ARBA" id="ARBA00023125"/>
    </source>
</evidence>
<dbReference type="GO" id="GO:0005737">
    <property type="term" value="C:cytoplasm"/>
    <property type="evidence" value="ECO:0007669"/>
    <property type="project" value="UniProtKB-SubCell"/>
</dbReference>
<name>I3CIX2_9GAMM</name>
<evidence type="ECO:0000256" key="11">
    <source>
        <dbReference type="ARBA" id="ARBA00038000"/>
    </source>
</evidence>
<dbReference type="EMBL" id="JH600070">
    <property type="protein sequence ID" value="EIJ43565.1"/>
    <property type="molecule type" value="Genomic_DNA"/>
</dbReference>
<evidence type="ECO:0000256" key="12">
    <source>
        <dbReference type="ARBA" id="ARBA00039316"/>
    </source>
</evidence>
<keyword evidence="10" id="KW-0234">DNA repair</keyword>
<comment type="similarity">
    <text evidence="11">Belongs to the ABC transporter superfamily. UvrA family.</text>
</comment>
<evidence type="ECO:0000256" key="2">
    <source>
        <dbReference type="ARBA" id="ARBA00022490"/>
    </source>
</evidence>
<evidence type="ECO:0000256" key="4">
    <source>
        <dbReference type="ARBA" id="ARBA00022741"/>
    </source>
</evidence>
<evidence type="ECO:0000256" key="1">
    <source>
        <dbReference type="ARBA" id="ARBA00004496"/>
    </source>
</evidence>
<dbReference type="PANTHER" id="PTHR43152">
    <property type="entry name" value="UVRABC SYSTEM PROTEIN A"/>
    <property type="match status" value="1"/>
</dbReference>
<evidence type="ECO:0000259" key="14">
    <source>
        <dbReference type="PROSITE" id="PS50893"/>
    </source>
</evidence>
<evidence type="ECO:0000256" key="3">
    <source>
        <dbReference type="ARBA" id="ARBA00022737"/>
    </source>
</evidence>
<evidence type="ECO:0000256" key="10">
    <source>
        <dbReference type="ARBA" id="ARBA00023204"/>
    </source>
</evidence>
<dbReference type="GO" id="GO:0005524">
    <property type="term" value="F:ATP binding"/>
    <property type="evidence" value="ECO:0007669"/>
    <property type="project" value="UniProtKB-KW"/>
</dbReference>
<sequence length="1244" mass="141620">MNNKILIFGAEENNLKQIDVEIPLHRITTIIGVSGSGKSSLIYKVIAEEAKRREKIDKGLAECRDYAIRPKFDKIENLPYCIVVKQRGLQQSHASTLATVTGLHELLRDEFVKDGKIICQCGTEVHPPTPSDIINFINKNFPTEIIELIAIVADEKYSDCEREIALLKAQYIEEVIILSSYDEKERIKKVKTLKHLNNQYANTIKINLGKFNTSASLQKAIDTYKSIAFDSFQIIVNHKSYHFKYDYICPSCTQLYHPITSNLLSFNSSSSTKTSGVCEICQGQGELQTLNYEQLIIPNKPLNEHFLNLEHNGNCYKYTSLCDDTLERFCKENKIETYKTFSELTKEHQTHLKQFIEEKLLKKNHITISKFVTKITCPTCHGSRLNTKANAVKWYGKNISELLSFSVEELFFFLKDKKLHHTKIHHILSVLIQATIGYLTLERSTDTLSGGELQRIKIAIQLNTNNKNLLYILDEPSIGLHAYDNLKFINLIKCLKQQGNTVIISEHNQHYIKNADYLIELGTGGGIKGGNVIFSDTANCYQLPSIEVNRKNHTIDLNNALYLENVCYHSIRNQNFIIPLNGLIAISGVSGSGKSSLIHHVLSPIIKQYLADKTINTQYVKSVKNFDKLQSLVELNQSQIGVNSRSIIATYMGFFDKIRKLFANTEIALLSNFSSTMFSFNEEEGQCEYCKGLGEVENNICPSCLGNRYQPQVLEVIYQSCSIADVLNLTIDESLLFFKDDEELVFYFNTLISLGLGHLTIGRATPTLSGGEGQRLKLAKSLIESKNKIKKGNFIYILDEPTTGLSYKDINKLFSIFEKILSYNNTIIVIEHNLTIIKHADYVIDMGLGAGKLGGNNLFSGIPTDLLKHPSSVTAKALQDTYDKDEIPLRDLELEVSSFNEQSDFAILGKQKTLHNCQNIYLTGKNFELEKQLLENYTLVLDNQNFNVFKSKEELFKSVSTIKEFQYYGFNPFVTNFFIYNRIAQSDLKQKLLNLSKIGFDALYISGEIYSIKNNLKNILLQNPWEFKIITNSSEQAYLYGQGWLSIIVSSNKIVELSTRLVSIKHKIIGSPQIIPATFNRYLNPCKECYGVGFLLGIENTKIIENADLSILDEGFLKKEIAEKLKGTMRLEIKPAIKKLREEGLFDFSKSFSQLNEEEKNIFLYGFIHKHFLKPMGQKNNKNDYIAWKGLYFYIRDNISKFDKTLSQDITIFEKTCPFCQGSGFNEELKFFHINNNALSCLLT</sequence>
<proteinExistence type="inferred from homology"/>
<dbReference type="InterPro" id="IPR003439">
    <property type="entry name" value="ABC_transporter-like_ATP-bd"/>
</dbReference>
<dbReference type="AlphaFoldDB" id="I3CIX2"/>
<keyword evidence="16" id="KW-1185">Reference proteome</keyword>
<dbReference type="PROSITE" id="PS50893">
    <property type="entry name" value="ABC_TRANSPORTER_2"/>
    <property type="match status" value="1"/>
</dbReference>
<keyword evidence="3" id="KW-0677">Repeat</keyword>
<dbReference type="GO" id="GO:0004518">
    <property type="term" value="F:nuclease activity"/>
    <property type="evidence" value="ECO:0007669"/>
    <property type="project" value="UniProtKB-KW"/>
</dbReference>
<dbReference type="SUPFAM" id="SSF52540">
    <property type="entry name" value="P-loop containing nucleoside triphosphate hydrolases"/>
    <property type="match status" value="2"/>
</dbReference>